<dbReference type="GO" id="GO:0003677">
    <property type="term" value="F:DNA binding"/>
    <property type="evidence" value="ECO:0007669"/>
    <property type="project" value="UniProtKB-KW"/>
</dbReference>
<organism evidence="5 6">
    <name type="scientific">Microbacterium lacticum</name>
    <dbReference type="NCBI Taxonomy" id="33885"/>
    <lineage>
        <taxon>Bacteria</taxon>
        <taxon>Bacillati</taxon>
        <taxon>Actinomycetota</taxon>
        <taxon>Actinomycetes</taxon>
        <taxon>Micrococcales</taxon>
        <taxon>Microbacteriaceae</taxon>
        <taxon>Microbacterium</taxon>
    </lineage>
</organism>
<reference evidence="5 6" key="1">
    <citation type="submission" date="2019-06" db="EMBL/GenBank/DDBJ databases">
        <title>Sequencing the genomes of 1000 actinobacteria strains.</title>
        <authorList>
            <person name="Klenk H.-P."/>
        </authorList>
    </citation>
    <scope>NUCLEOTIDE SEQUENCE [LARGE SCALE GENOMIC DNA]</scope>
    <source>
        <strain evidence="5 6">DSM 20427</strain>
    </source>
</reference>
<dbReference type="SUPFAM" id="SSF46785">
    <property type="entry name" value="Winged helix' DNA-binding domain"/>
    <property type="match status" value="1"/>
</dbReference>
<proteinExistence type="predicted"/>
<protein>
    <submittedName>
        <fullName evidence="5">HxlR family transcriptional regulator</fullName>
    </submittedName>
</protein>
<dbReference type="RefSeq" id="WP_141380123.1">
    <property type="nucleotide sequence ID" value="NZ_BJNA01000015.1"/>
</dbReference>
<dbReference type="EMBL" id="VFPS01000002">
    <property type="protein sequence ID" value="TQM98735.1"/>
    <property type="molecule type" value="Genomic_DNA"/>
</dbReference>
<sequence>MSDGDLPDRPGGLDAALGVVGQRWALLIVDRLREGALRYGDLQRELGIPTNILATRLRELEQAEVLRRIPLKHNTRAYELTPRGLALGEALDAPRQWGEGIT</sequence>
<dbReference type="Pfam" id="PF01638">
    <property type="entry name" value="HxlR"/>
    <property type="match status" value="1"/>
</dbReference>
<gene>
    <name evidence="5" type="ORF">FHX68_1437</name>
</gene>
<dbReference type="OrthoDB" id="9792527at2"/>
<dbReference type="InterPro" id="IPR036388">
    <property type="entry name" value="WH-like_DNA-bd_sf"/>
</dbReference>
<dbReference type="InterPro" id="IPR036390">
    <property type="entry name" value="WH_DNA-bd_sf"/>
</dbReference>
<keyword evidence="6" id="KW-1185">Reference proteome</keyword>
<evidence type="ECO:0000256" key="3">
    <source>
        <dbReference type="ARBA" id="ARBA00023163"/>
    </source>
</evidence>
<dbReference type="AlphaFoldDB" id="A0A4Y3UNE5"/>
<evidence type="ECO:0000313" key="5">
    <source>
        <dbReference type="EMBL" id="TQM98735.1"/>
    </source>
</evidence>
<dbReference type="Proteomes" id="UP000319804">
    <property type="component" value="Unassembled WGS sequence"/>
</dbReference>
<keyword evidence="3" id="KW-0804">Transcription</keyword>
<keyword evidence="2" id="KW-0238">DNA-binding</keyword>
<evidence type="ECO:0000256" key="1">
    <source>
        <dbReference type="ARBA" id="ARBA00023015"/>
    </source>
</evidence>
<dbReference type="PROSITE" id="PS51118">
    <property type="entry name" value="HTH_HXLR"/>
    <property type="match status" value="1"/>
</dbReference>
<evidence type="ECO:0000259" key="4">
    <source>
        <dbReference type="PROSITE" id="PS51118"/>
    </source>
</evidence>
<dbReference type="Gene3D" id="1.10.10.10">
    <property type="entry name" value="Winged helix-like DNA-binding domain superfamily/Winged helix DNA-binding domain"/>
    <property type="match status" value="1"/>
</dbReference>
<dbReference type="InterPro" id="IPR002577">
    <property type="entry name" value="HTH_HxlR"/>
</dbReference>
<evidence type="ECO:0000313" key="6">
    <source>
        <dbReference type="Proteomes" id="UP000319804"/>
    </source>
</evidence>
<name>A0A4Y3UNE5_9MICO</name>
<feature type="domain" description="HTH hxlR-type" evidence="4">
    <location>
        <begin position="9"/>
        <end position="102"/>
    </location>
</feature>
<accession>A0A4Y3UNE5</accession>
<comment type="caution">
    <text evidence="5">The sequence shown here is derived from an EMBL/GenBank/DDBJ whole genome shotgun (WGS) entry which is preliminary data.</text>
</comment>
<keyword evidence="1" id="KW-0805">Transcription regulation</keyword>
<evidence type="ECO:0000256" key="2">
    <source>
        <dbReference type="ARBA" id="ARBA00023125"/>
    </source>
</evidence>
<dbReference type="PANTHER" id="PTHR33204">
    <property type="entry name" value="TRANSCRIPTIONAL REGULATOR, MARR FAMILY"/>
    <property type="match status" value="1"/>
</dbReference>
<dbReference type="PANTHER" id="PTHR33204:SF18">
    <property type="entry name" value="TRANSCRIPTIONAL REGULATORY PROTEIN"/>
    <property type="match status" value="1"/>
</dbReference>